<dbReference type="EMBL" id="FPHC01000067">
    <property type="protein sequence ID" value="SFV62925.1"/>
    <property type="molecule type" value="Genomic_DNA"/>
</dbReference>
<organism evidence="8">
    <name type="scientific">hydrothermal vent metagenome</name>
    <dbReference type="NCBI Taxonomy" id="652676"/>
    <lineage>
        <taxon>unclassified sequences</taxon>
        <taxon>metagenomes</taxon>
        <taxon>ecological metagenomes</taxon>
    </lineage>
</organism>
<keyword evidence="3" id="KW-0997">Cell inner membrane</keyword>
<feature type="transmembrane region" description="Helical" evidence="7">
    <location>
        <begin position="92"/>
        <end position="117"/>
    </location>
</feature>
<evidence type="ECO:0000256" key="5">
    <source>
        <dbReference type="ARBA" id="ARBA00022989"/>
    </source>
</evidence>
<dbReference type="InterPro" id="IPR051800">
    <property type="entry name" value="PqiA-PqiB_transport"/>
</dbReference>
<evidence type="ECO:0000256" key="2">
    <source>
        <dbReference type="ARBA" id="ARBA00022475"/>
    </source>
</evidence>
<evidence type="ECO:0000256" key="4">
    <source>
        <dbReference type="ARBA" id="ARBA00022692"/>
    </source>
</evidence>
<dbReference type="Pfam" id="PF04403">
    <property type="entry name" value="PqiA"/>
    <property type="match status" value="1"/>
</dbReference>
<evidence type="ECO:0000256" key="1">
    <source>
        <dbReference type="ARBA" id="ARBA00004533"/>
    </source>
</evidence>
<protein>
    <submittedName>
        <fullName evidence="8">Paraquat-inducible protein A</fullName>
    </submittedName>
</protein>
<dbReference type="PANTHER" id="PTHR30462:SF3">
    <property type="entry name" value="INTERMEMBRANE TRANSPORT PROTEIN PQIA"/>
    <property type="match status" value="1"/>
</dbReference>
<keyword evidence="4 7" id="KW-0812">Transmembrane</keyword>
<evidence type="ECO:0000256" key="3">
    <source>
        <dbReference type="ARBA" id="ARBA00022519"/>
    </source>
</evidence>
<feature type="transmembrane region" description="Helical" evidence="7">
    <location>
        <begin position="167"/>
        <end position="190"/>
    </location>
</feature>
<evidence type="ECO:0000313" key="8">
    <source>
        <dbReference type="EMBL" id="SFV62925.1"/>
    </source>
</evidence>
<dbReference type="AlphaFoldDB" id="A0A1W1CB31"/>
<reference evidence="8" key="1">
    <citation type="submission" date="2016-10" db="EMBL/GenBank/DDBJ databases">
        <authorList>
            <person name="de Groot N.N."/>
        </authorList>
    </citation>
    <scope>NUCLEOTIDE SEQUENCE</scope>
</reference>
<accession>A0A1W1CB31</accession>
<sequence length="198" mass="22045">MIVVDSNELISCPICEATNIDRSKNNICRRCGSKIHYHKNSPTEKSWAYLITAMVAYIPANVYPMMVINQFGSKSGSTILEGVIELWEHGDYPISLVILIASIFVPITKFLMLIYLLVSVKYPIGNDERVNRFTVYYFTEIIGPWSMVDVFVVGILAGLVHLSSVQIIAGTASTAFAVSVFFTLLAAHSFDTKLIRGR</sequence>
<dbReference type="InterPro" id="IPR007498">
    <property type="entry name" value="PqiA-like"/>
</dbReference>
<evidence type="ECO:0000256" key="7">
    <source>
        <dbReference type="SAM" id="Phobius"/>
    </source>
</evidence>
<proteinExistence type="predicted"/>
<name>A0A1W1CB31_9ZZZZ</name>
<comment type="subcellular location">
    <subcellularLocation>
        <location evidence="1">Cell inner membrane</location>
    </subcellularLocation>
</comment>
<gene>
    <name evidence="8" type="ORF">MNB_SV-6-529</name>
</gene>
<feature type="transmembrane region" description="Helical" evidence="7">
    <location>
        <begin position="47"/>
        <end position="72"/>
    </location>
</feature>
<keyword evidence="5 7" id="KW-1133">Transmembrane helix</keyword>
<dbReference type="GO" id="GO:0005886">
    <property type="term" value="C:plasma membrane"/>
    <property type="evidence" value="ECO:0007669"/>
    <property type="project" value="UniProtKB-SubCell"/>
</dbReference>
<keyword evidence="2" id="KW-1003">Cell membrane</keyword>
<keyword evidence="6 7" id="KW-0472">Membrane</keyword>
<evidence type="ECO:0000256" key="6">
    <source>
        <dbReference type="ARBA" id="ARBA00023136"/>
    </source>
</evidence>
<feature type="transmembrane region" description="Helical" evidence="7">
    <location>
        <begin position="137"/>
        <end position="161"/>
    </location>
</feature>
<dbReference type="PANTHER" id="PTHR30462">
    <property type="entry name" value="INTERMEMBRANE TRANSPORT PROTEIN PQIB-RELATED"/>
    <property type="match status" value="1"/>
</dbReference>